<dbReference type="InterPro" id="IPR039142">
    <property type="entry name" value="NRF1/Ewg"/>
</dbReference>
<dbReference type="Gene3D" id="2.30.29.30">
    <property type="entry name" value="Pleckstrin-homology domain (PH domain)/Phosphotyrosine-binding domain (PTB)"/>
    <property type="match status" value="1"/>
</dbReference>
<dbReference type="VEuPathDB" id="VectorBase:BGLB009473"/>
<feature type="region of interest" description="Disordered" evidence="1">
    <location>
        <begin position="171"/>
        <end position="199"/>
    </location>
</feature>
<evidence type="ECO:0000256" key="1">
    <source>
        <dbReference type="SAM" id="MobiDB-lite"/>
    </source>
</evidence>
<proteinExistence type="predicted"/>
<dbReference type="EnsemblMetazoa" id="BGLB009473-RB">
    <property type="protein sequence ID" value="BGLB009473-PB"/>
    <property type="gene ID" value="BGLB009473"/>
</dbReference>
<evidence type="ECO:0000313" key="4">
    <source>
        <dbReference type="Proteomes" id="UP001165740"/>
    </source>
</evidence>
<evidence type="ECO:0000313" key="2">
    <source>
        <dbReference type="EnsemblMetazoa" id="BGLB009473-PC"/>
    </source>
</evidence>
<dbReference type="GeneID" id="106071652"/>
<dbReference type="Proteomes" id="UP001165740">
    <property type="component" value="Chromosome 6"/>
</dbReference>
<dbReference type="GO" id="GO:0006357">
    <property type="term" value="P:regulation of transcription by RNA polymerase II"/>
    <property type="evidence" value="ECO:0007669"/>
    <property type="project" value="InterPro"/>
</dbReference>
<protein>
    <submittedName>
        <fullName evidence="5 6">Uncharacterized protein LOC106071652</fullName>
    </submittedName>
</protein>
<feature type="region of interest" description="Disordered" evidence="1">
    <location>
        <begin position="359"/>
        <end position="380"/>
    </location>
</feature>
<dbReference type="Proteomes" id="UP000076420">
    <property type="component" value="Unassembled WGS sequence"/>
</dbReference>
<dbReference type="GO" id="GO:0003700">
    <property type="term" value="F:DNA-binding transcription factor activity"/>
    <property type="evidence" value="ECO:0007669"/>
    <property type="project" value="InterPro"/>
</dbReference>
<gene>
    <name evidence="2" type="primary">106071652</name>
    <name evidence="5 6" type="synonym">LOC106071652</name>
</gene>
<name>A0A2C9JX72_BIOGL</name>
<dbReference type="InterPro" id="IPR011993">
    <property type="entry name" value="PH-like_dom_sf"/>
</dbReference>
<reference evidence="5 6" key="2">
    <citation type="submission" date="2025-04" db="UniProtKB">
        <authorList>
            <consortium name="RefSeq"/>
        </authorList>
    </citation>
    <scope>IDENTIFICATION</scope>
</reference>
<dbReference type="OMA" id="PPWAVNE"/>
<feature type="region of interest" description="Disordered" evidence="1">
    <location>
        <begin position="293"/>
        <end position="321"/>
    </location>
</feature>
<organism evidence="2 3">
    <name type="scientific">Biomphalaria glabrata</name>
    <name type="common">Bloodfluke planorb</name>
    <name type="synonym">Freshwater snail</name>
    <dbReference type="NCBI Taxonomy" id="6526"/>
    <lineage>
        <taxon>Eukaryota</taxon>
        <taxon>Metazoa</taxon>
        <taxon>Spiralia</taxon>
        <taxon>Lophotrochozoa</taxon>
        <taxon>Mollusca</taxon>
        <taxon>Gastropoda</taxon>
        <taxon>Heterobranchia</taxon>
        <taxon>Euthyneura</taxon>
        <taxon>Panpulmonata</taxon>
        <taxon>Hygrophila</taxon>
        <taxon>Lymnaeoidea</taxon>
        <taxon>Planorbidae</taxon>
        <taxon>Biomphalaria</taxon>
    </lineage>
</organism>
<dbReference type="VEuPathDB" id="VectorBase:BGLAX_036756"/>
<keyword evidence="4" id="KW-1185">Reference proteome</keyword>
<dbReference type="PANTHER" id="PTHR20338">
    <property type="entry name" value="NUCLEAR RESPIRATORY FACTOR 1"/>
    <property type="match status" value="1"/>
</dbReference>
<sequence length="380" mass="41664">MSETKLKRIDISGPVLQSATDVRVSPSFRDGTQHSSTEDLLLQQKQPNGSDDQAVQRFQTKYASPDHFQFSSSTIPLSIANIEADAVRSNGSSAFSDTSSELSDVPSTAPSSGPIGFVLPLVAGITEDDINQVELFYRSHKTEVKVCRSLANLYVSVPKLTDRATIVQKTLENSKDKKSKNTTNTQTPSPPEPSDIGKDEWEFSKTGIPVLVLDTGEHVRQRRLSMILAEKGTGFTLWQDQINHLTRYSTPHSNFHTVSLSTDSTRLIGFSFDEGKAATEFAEAVRTFTANPDDDLLNLSNKKRKSKKEKKSKQKYKPPKKVDISQPCCFVHVTKLERPNLLGGFFPPPPSGAELAELGITRAMSESSGISEGSTTPSVD</sequence>
<evidence type="ECO:0000313" key="3">
    <source>
        <dbReference type="Proteomes" id="UP000076420"/>
    </source>
</evidence>
<evidence type="ECO:0000313" key="6">
    <source>
        <dbReference type="RefSeq" id="XP_013087265.1"/>
    </source>
</evidence>
<dbReference type="OrthoDB" id="10021476at2759"/>
<dbReference type="RefSeq" id="XP_013087265.1">
    <property type="nucleotide sequence ID" value="XM_013231811.2"/>
</dbReference>
<feature type="compositionally biased region" description="Low complexity" evidence="1">
    <location>
        <begin position="365"/>
        <end position="380"/>
    </location>
</feature>
<reference evidence="2" key="1">
    <citation type="submission" date="2020-05" db="UniProtKB">
        <authorList>
            <consortium name="EnsemblMetazoa"/>
        </authorList>
    </citation>
    <scope>IDENTIFICATION</scope>
    <source>
        <strain evidence="2">BB02</strain>
    </source>
</reference>
<evidence type="ECO:0000313" key="5">
    <source>
        <dbReference type="RefSeq" id="XP_013087264.1"/>
    </source>
</evidence>
<accession>A0A2C9JX72</accession>
<dbReference type="AlphaFoldDB" id="A0A2C9JX72"/>
<feature type="region of interest" description="Disordered" evidence="1">
    <location>
        <begin position="90"/>
        <end position="110"/>
    </location>
</feature>
<dbReference type="EnsemblMetazoa" id="BGLB009473-RC">
    <property type="protein sequence ID" value="BGLB009473-PC"/>
    <property type="gene ID" value="BGLB009473"/>
</dbReference>
<dbReference type="RefSeq" id="XP_013087264.1">
    <property type="nucleotide sequence ID" value="XM_013231810.2"/>
</dbReference>
<dbReference type="STRING" id="6526.A0A2C9JX72"/>
<dbReference type="KEGG" id="bgt:106071652"/>
<feature type="compositionally biased region" description="Basic residues" evidence="1">
    <location>
        <begin position="301"/>
        <end position="319"/>
    </location>
</feature>